<name>A0ABV0DPP8_9BURK</name>
<evidence type="ECO:0000313" key="1">
    <source>
        <dbReference type="EMBL" id="MEO1753045.1"/>
    </source>
</evidence>
<accession>A0ABV0DPP8</accession>
<evidence type="ECO:0000313" key="2">
    <source>
        <dbReference type="Proteomes" id="UP001462961"/>
    </source>
</evidence>
<sequence>MSERLVSPALAKTRGGKRSFAVTLPDMENGSSLRDRVETGTPLRAVPARAASKAKKQLLI</sequence>
<protein>
    <submittedName>
        <fullName evidence="1">Uncharacterized protein</fullName>
    </submittedName>
</protein>
<dbReference type="RefSeq" id="WP_146174397.1">
    <property type="nucleotide sequence ID" value="NZ_CP015959.1"/>
</dbReference>
<comment type="caution">
    <text evidence="1">The sequence shown here is derived from an EMBL/GenBank/DDBJ whole genome shotgun (WGS) entry which is preliminary data.</text>
</comment>
<reference evidence="1 2" key="1">
    <citation type="submission" date="2024-01" db="EMBL/GenBank/DDBJ databases">
        <title>The diversity of rhizobia nodulating Mimosa spp. in eleven states of Brazil covering several biomes is determined by host plant, location, and edaphic factors.</title>
        <authorList>
            <person name="Rouws L."/>
            <person name="Barauna A."/>
            <person name="Beukes C."/>
            <person name="De Faria S.M."/>
            <person name="Gross E."/>
            <person name="Dos Reis Junior F.B."/>
            <person name="Simon M."/>
            <person name="Maluk M."/>
            <person name="Odee D.W."/>
            <person name="Kenicer G."/>
            <person name="Young J.P.W."/>
            <person name="Reis V.M."/>
            <person name="Zilli J."/>
            <person name="James E.K."/>
        </authorList>
    </citation>
    <scope>NUCLEOTIDE SEQUENCE [LARGE SCALE GENOMIC DNA]</scope>
    <source>
        <strain evidence="1 2">JHI1651</strain>
    </source>
</reference>
<dbReference type="EMBL" id="JAYLVJ010000003">
    <property type="protein sequence ID" value="MEO1753045.1"/>
    <property type="molecule type" value="Genomic_DNA"/>
</dbReference>
<keyword evidence="2" id="KW-1185">Reference proteome</keyword>
<organism evidence="1 2">
    <name type="scientific">Paraburkholderia caribensis</name>
    <dbReference type="NCBI Taxonomy" id="75105"/>
    <lineage>
        <taxon>Bacteria</taxon>
        <taxon>Pseudomonadati</taxon>
        <taxon>Pseudomonadota</taxon>
        <taxon>Betaproteobacteria</taxon>
        <taxon>Burkholderiales</taxon>
        <taxon>Burkholderiaceae</taxon>
        <taxon>Paraburkholderia</taxon>
    </lineage>
</organism>
<dbReference type="Proteomes" id="UP001462961">
    <property type="component" value="Unassembled WGS sequence"/>
</dbReference>
<gene>
    <name evidence="1" type="ORF">VOI32_03785</name>
</gene>
<proteinExistence type="predicted"/>